<feature type="transmembrane region" description="Helical" evidence="2">
    <location>
        <begin position="115"/>
        <end position="133"/>
    </location>
</feature>
<proteinExistence type="predicted"/>
<evidence type="ECO:0000256" key="1">
    <source>
        <dbReference type="SAM" id="MobiDB-lite"/>
    </source>
</evidence>
<gene>
    <name evidence="3" type="ORF">DH2020_035093</name>
</gene>
<keyword evidence="2" id="KW-0472">Membrane</keyword>
<keyword evidence="2" id="KW-0812">Transmembrane</keyword>
<dbReference type="PANTHER" id="PTHR45295">
    <property type="entry name" value="CHAPERONE PROTEIN DNAJ C76, CHLOROPLASTIC"/>
    <property type="match status" value="1"/>
</dbReference>
<sequence>MSAIQAIQMISNWLYWQSPHTYSTPPATQNSQPGTRRQAGPNIKRLKAAAEARKQATTTSRPKESSISTHLSTGRATTPDSPSKATLDTIRKTNRPRSNAEFLVPKKDSGNPFRWGVPIGTAVVAAVVVRLQLGETTGGLKDHIGGSMVLDIVNSSWLQVGLAGVTWYLIGMYVVALVEAVVRRK</sequence>
<evidence type="ECO:0000256" key="2">
    <source>
        <dbReference type="SAM" id="Phobius"/>
    </source>
</evidence>
<protein>
    <submittedName>
        <fullName evidence="3">Uncharacterized protein</fullName>
    </submittedName>
</protein>
<evidence type="ECO:0000313" key="4">
    <source>
        <dbReference type="Proteomes" id="UP001318860"/>
    </source>
</evidence>
<dbReference type="PANTHER" id="PTHR45295:SF1">
    <property type="entry name" value="CHAPERONE PROTEIN DNAJ C76, CHLOROPLASTIC"/>
    <property type="match status" value="1"/>
</dbReference>
<feature type="region of interest" description="Disordered" evidence="1">
    <location>
        <begin position="23"/>
        <end position="105"/>
    </location>
</feature>
<feature type="compositionally biased region" description="Polar residues" evidence="1">
    <location>
        <begin position="23"/>
        <end position="35"/>
    </location>
</feature>
<keyword evidence="4" id="KW-1185">Reference proteome</keyword>
<keyword evidence="2" id="KW-1133">Transmembrane helix</keyword>
<dbReference type="Proteomes" id="UP001318860">
    <property type="component" value="Unassembled WGS sequence"/>
</dbReference>
<feature type="compositionally biased region" description="Polar residues" evidence="1">
    <location>
        <begin position="55"/>
        <end position="86"/>
    </location>
</feature>
<dbReference type="EMBL" id="JABTTQ020001421">
    <property type="protein sequence ID" value="KAK6131164.1"/>
    <property type="molecule type" value="Genomic_DNA"/>
</dbReference>
<accession>A0ABR0VAD7</accession>
<name>A0ABR0VAD7_REHGL</name>
<reference evidence="3 4" key="1">
    <citation type="journal article" date="2021" name="Comput. Struct. Biotechnol. J.">
        <title>De novo genome assembly of the potent medicinal plant Rehmannia glutinosa using nanopore technology.</title>
        <authorList>
            <person name="Ma L."/>
            <person name="Dong C."/>
            <person name="Song C."/>
            <person name="Wang X."/>
            <person name="Zheng X."/>
            <person name="Niu Y."/>
            <person name="Chen S."/>
            <person name="Feng W."/>
        </authorList>
    </citation>
    <scope>NUCLEOTIDE SEQUENCE [LARGE SCALE GENOMIC DNA]</scope>
    <source>
        <strain evidence="3">DH-2019</strain>
    </source>
</reference>
<feature type="transmembrane region" description="Helical" evidence="2">
    <location>
        <begin position="157"/>
        <end position="182"/>
    </location>
</feature>
<evidence type="ECO:0000313" key="3">
    <source>
        <dbReference type="EMBL" id="KAK6131164.1"/>
    </source>
</evidence>
<comment type="caution">
    <text evidence="3">The sequence shown here is derived from an EMBL/GenBank/DDBJ whole genome shotgun (WGS) entry which is preliminary data.</text>
</comment>
<organism evidence="3 4">
    <name type="scientific">Rehmannia glutinosa</name>
    <name type="common">Chinese foxglove</name>
    <dbReference type="NCBI Taxonomy" id="99300"/>
    <lineage>
        <taxon>Eukaryota</taxon>
        <taxon>Viridiplantae</taxon>
        <taxon>Streptophyta</taxon>
        <taxon>Embryophyta</taxon>
        <taxon>Tracheophyta</taxon>
        <taxon>Spermatophyta</taxon>
        <taxon>Magnoliopsida</taxon>
        <taxon>eudicotyledons</taxon>
        <taxon>Gunneridae</taxon>
        <taxon>Pentapetalae</taxon>
        <taxon>asterids</taxon>
        <taxon>lamiids</taxon>
        <taxon>Lamiales</taxon>
        <taxon>Orobanchaceae</taxon>
        <taxon>Rehmannieae</taxon>
        <taxon>Rehmannia</taxon>
    </lineage>
</organism>